<name>A0ABW2NP79_9BACL</name>
<gene>
    <name evidence="1" type="ORF">ACFQPF_07880</name>
</gene>
<accession>A0ABW2NP79</accession>
<sequence>MNTSCRIGMIDVFLPDASTSYFRIDDDLAEYFHLETNDEAVKWLRKTLREKIEPKLYKRILIDYESSAVMIRTTSSDLILETAVIINEMAHSNLSEEEAAIARKQLLSHKRPKKQKWKVGDIFQVPLENGTYTFGQVVWKSYTHPVCGLLDLHLSDVPPLEDFIPPSFIAVLSITPNFLDNHRWKVLGNLAVAIQVEDVPEEFRGTDDAGAMSFTSGILEDLANAFFGVTPWNVSADEDFFDEILLPSVKRRSTAIVLSSTKRTLYRREQKWE</sequence>
<dbReference type="Proteomes" id="UP001596549">
    <property type="component" value="Unassembled WGS sequence"/>
</dbReference>
<protein>
    <submittedName>
        <fullName evidence="1">Imm26 family immunity protein</fullName>
    </submittedName>
</protein>
<comment type="caution">
    <text evidence="1">The sequence shown here is derived from an EMBL/GenBank/DDBJ whole genome shotgun (WGS) entry which is preliminary data.</text>
</comment>
<organism evidence="1 2">
    <name type="scientific">Fictibacillus iocasae</name>
    <dbReference type="NCBI Taxonomy" id="2715437"/>
    <lineage>
        <taxon>Bacteria</taxon>
        <taxon>Bacillati</taxon>
        <taxon>Bacillota</taxon>
        <taxon>Bacilli</taxon>
        <taxon>Bacillales</taxon>
        <taxon>Fictibacillaceae</taxon>
        <taxon>Fictibacillus</taxon>
    </lineage>
</organism>
<evidence type="ECO:0000313" key="1">
    <source>
        <dbReference type="EMBL" id="MFC7371592.1"/>
    </source>
</evidence>
<dbReference type="EMBL" id="JBHTCP010000013">
    <property type="protein sequence ID" value="MFC7371592.1"/>
    <property type="molecule type" value="Genomic_DNA"/>
</dbReference>
<keyword evidence="2" id="KW-1185">Reference proteome</keyword>
<reference evidence="2" key="1">
    <citation type="journal article" date="2019" name="Int. J. Syst. Evol. Microbiol.">
        <title>The Global Catalogue of Microorganisms (GCM) 10K type strain sequencing project: providing services to taxonomists for standard genome sequencing and annotation.</title>
        <authorList>
            <consortium name="The Broad Institute Genomics Platform"/>
            <consortium name="The Broad Institute Genome Sequencing Center for Infectious Disease"/>
            <person name="Wu L."/>
            <person name="Ma J."/>
        </authorList>
    </citation>
    <scope>NUCLEOTIDE SEQUENCE [LARGE SCALE GENOMIC DNA]</scope>
    <source>
        <strain evidence="2">NBRC 106396</strain>
    </source>
</reference>
<dbReference type="RefSeq" id="WP_379748300.1">
    <property type="nucleotide sequence ID" value="NZ_JBHTCP010000013.1"/>
</dbReference>
<evidence type="ECO:0000313" key="2">
    <source>
        <dbReference type="Proteomes" id="UP001596549"/>
    </source>
</evidence>
<proteinExistence type="predicted"/>